<reference evidence="9 10" key="1">
    <citation type="submission" date="2017-09" db="EMBL/GenBank/DDBJ databases">
        <title>Depth-based differentiation of microbial function through sediment-hosted aquifers and enrichment of novel symbionts in the deep terrestrial subsurface.</title>
        <authorList>
            <person name="Probst A.J."/>
            <person name="Ladd B."/>
            <person name="Jarett J.K."/>
            <person name="Geller-Mcgrath D.E."/>
            <person name="Sieber C.M."/>
            <person name="Emerson J.B."/>
            <person name="Anantharaman K."/>
            <person name="Thomas B.C."/>
            <person name="Malmstrom R."/>
            <person name="Stieglmeier M."/>
            <person name="Klingl A."/>
            <person name="Woyke T."/>
            <person name="Ryan C.M."/>
            <person name="Banfield J.F."/>
        </authorList>
    </citation>
    <scope>NUCLEOTIDE SEQUENCE [LARGE SCALE GENOMIC DNA]</scope>
    <source>
        <strain evidence="9">CG22_combo_CG10-13_8_21_14_all_47_15</strain>
    </source>
</reference>
<comment type="caution">
    <text evidence="6">Lacks conserved residue(s) required for the propagation of feature annotation.</text>
</comment>
<dbReference type="HAMAP" id="MF_00966">
    <property type="entry name" value="G6PD"/>
    <property type="match status" value="1"/>
</dbReference>
<dbReference type="EC" id="1.1.1.49" evidence="6"/>
<gene>
    <name evidence="6 9" type="primary">zwf</name>
    <name evidence="9" type="ORF">COW88_01170</name>
</gene>
<feature type="binding site" evidence="6">
    <location>
        <position position="349"/>
    </location>
    <ligand>
        <name>substrate</name>
    </ligand>
</feature>
<evidence type="ECO:0000256" key="3">
    <source>
        <dbReference type="ARBA" id="ARBA00022857"/>
    </source>
</evidence>
<dbReference type="GO" id="GO:0004345">
    <property type="term" value="F:glucose-6-phosphate dehydrogenase activity"/>
    <property type="evidence" value="ECO:0007669"/>
    <property type="project" value="UniProtKB-UniRule"/>
</dbReference>
<comment type="function">
    <text evidence="6">Catalyzes the oxidation of glucose 6-phosphate to 6-phosphogluconolactone.</text>
</comment>
<sequence length="489" mass="56018">MSKPKEKQFDIKTIEPTILIIFGGTGDLARRKIIPALLDLFVKDMLPKQFRVVGFSRRSFSDQEYRAFMREAIGKKEHGHSEEMVDSFLKMVSYTAGAFDRPLDYKTLSEALIAVDTTLGQCTNKLFYLAVPPDFYDVIFDNLANSGLTIPCGGEAEGWTRVLVEKPFGSDLDTARELDMKLGLLFKEEQIFRIDHYLAKETLQNILSFRFSNELFEPLWNKDHIEKIEISMLESLGMEGRGSFYDGVGALRDVGQNHMLQMLAFATMENPGELDAAKIREKRREIFAALRPIETQDAIREQTLRARYDGYTEESGVAPDSTTETYFEVKAYIDLPRWRDVPIYLKSGKQLEKKETEIRIYFNRPVSCICPEPEQAHDHQNILTFSIQPDEGISVRFWAKKPGFGVHLEPRNLSFSYYGKEGGFNEAAPEAYERVLFDCIKGDQTLFASTQELEVAWAFITPIHRGWRDEPLETYHAGSRGPTRTIFPE</sequence>
<feature type="binding site" evidence="6">
    <location>
        <position position="57"/>
    </location>
    <ligand>
        <name>NADP(+)</name>
        <dbReference type="ChEBI" id="CHEBI:58349"/>
    </ligand>
</feature>
<keyword evidence="5 6" id="KW-0119">Carbohydrate metabolism</keyword>
<dbReference type="Proteomes" id="UP000230638">
    <property type="component" value="Unassembled WGS sequence"/>
</dbReference>
<dbReference type="Pfam" id="PF00479">
    <property type="entry name" value="G6PD_N"/>
    <property type="match status" value="1"/>
</dbReference>
<dbReference type="SUPFAM" id="SSF55347">
    <property type="entry name" value="Glyceraldehyde-3-phosphate dehydrogenase-like, C-terminal domain"/>
    <property type="match status" value="1"/>
</dbReference>
<dbReference type="InterPro" id="IPR001282">
    <property type="entry name" value="G6P_DH"/>
</dbReference>
<name>A0A2H0CUZ0_9BACT</name>
<dbReference type="InterPro" id="IPR036291">
    <property type="entry name" value="NAD(P)-bd_dom_sf"/>
</dbReference>
<dbReference type="GO" id="GO:0006006">
    <property type="term" value="P:glucose metabolic process"/>
    <property type="evidence" value="ECO:0007669"/>
    <property type="project" value="UniProtKB-KW"/>
</dbReference>
<feature type="domain" description="Glucose-6-phosphate dehydrogenase C-terminal" evidence="8">
    <location>
        <begin position="208"/>
        <end position="484"/>
    </location>
</feature>
<dbReference type="UniPathway" id="UPA00115">
    <property type="reaction ID" value="UER00408"/>
</dbReference>
<evidence type="ECO:0000259" key="8">
    <source>
        <dbReference type="Pfam" id="PF02781"/>
    </source>
</evidence>
<feature type="binding site" evidence="6">
    <location>
        <position position="200"/>
    </location>
    <ligand>
        <name>substrate</name>
    </ligand>
</feature>
<evidence type="ECO:0000256" key="5">
    <source>
        <dbReference type="ARBA" id="ARBA00023277"/>
    </source>
</evidence>
<dbReference type="PANTHER" id="PTHR23429:SF0">
    <property type="entry name" value="GLUCOSE-6-PHOSPHATE 1-DEHYDROGENASE"/>
    <property type="match status" value="1"/>
</dbReference>
<dbReference type="AlphaFoldDB" id="A0A2H0CUZ0"/>
<dbReference type="GO" id="GO:0005829">
    <property type="term" value="C:cytosol"/>
    <property type="evidence" value="ECO:0007669"/>
    <property type="project" value="TreeGrafter"/>
</dbReference>
<evidence type="ECO:0000313" key="9">
    <source>
        <dbReference type="EMBL" id="PIP73676.1"/>
    </source>
</evidence>
<feature type="binding site" evidence="6">
    <location>
        <position position="196"/>
    </location>
    <ligand>
        <name>substrate</name>
    </ligand>
</feature>
<organism evidence="9 10">
    <name type="scientific">Candidatus Lloydbacteria bacterium CG22_combo_CG10-13_8_21_14_all_47_15</name>
    <dbReference type="NCBI Taxonomy" id="1974635"/>
    <lineage>
        <taxon>Bacteria</taxon>
        <taxon>Candidatus Lloydiibacteriota</taxon>
    </lineage>
</organism>
<dbReference type="SUPFAM" id="SSF51735">
    <property type="entry name" value="NAD(P)-binding Rossmann-fold domains"/>
    <property type="match status" value="1"/>
</dbReference>
<feature type="domain" description="Glucose-6-phosphate dehydrogenase NAD-binding" evidence="7">
    <location>
        <begin position="20"/>
        <end position="205"/>
    </location>
</feature>
<dbReference type="PIRSF" id="PIRSF000110">
    <property type="entry name" value="G6PD"/>
    <property type="match status" value="1"/>
</dbReference>
<feature type="binding site" evidence="6">
    <location>
        <position position="253"/>
    </location>
    <ligand>
        <name>substrate</name>
    </ligand>
</feature>
<comment type="catalytic activity">
    <reaction evidence="6">
        <text>D-glucose 6-phosphate + NADP(+) = 6-phospho-D-glucono-1,5-lactone + NADPH + H(+)</text>
        <dbReference type="Rhea" id="RHEA:15841"/>
        <dbReference type="ChEBI" id="CHEBI:15378"/>
        <dbReference type="ChEBI" id="CHEBI:57783"/>
        <dbReference type="ChEBI" id="CHEBI:57955"/>
        <dbReference type="ChEBI" id="CHEBI:58349"/>
        <dbReference type="ChEBI" id="CHEBI:61548"/>
        <dbReference type="EC" id="1.1.1.49"/>
    </reaction>
</comment>
<evidence type="ECO:0000256" key="6">
    <source>
        <dbReference type="HAMAP-Rule" id="MF_00966"/>
    </source>
</evidence>
<feature type="active site" description="Proton acceptor" evidence="6">
    <location>
        <position position="258"/>
    </location>
</feature>
<comment type="pathway">
    <text evidence="1 6">Carbohydrate degradation; pentose phosphate pathway; D-ribulose 5-phosphate from D-glucose 6-phosphate (oxidative stage): step 1/3.</text>
</comment>
<dbReference type="Gene3D" id="3.30.360.10">
    <property type="entry name" value="Dihydrodipicolinate Reductase, domain 2"/>
    <property type="match status" value="1"/>
</dbReference>
<dbReference type="EMBL" id="PCTL01000012">
    <property type="protein sequence ID" value="PIP73676.1"/>
    <property type="molecule type" value="Genomic_DNA"/>
</dbReference>
<dbReference type="PANTHER" id="PTHR23429">
    <property type="entry name" value="GLUCOSE-6-PHOSPHATE 1-DEHYDROGENASE G6PD"/>
    <property type="match status" value="1"/>
</dbReference>
<feature type="binding site" evidence="6">
    <location>
        <begin position="23"/>
        <end position="30"/>
    </location>
    <ligand>
        <name>NADP(+)</name>
        <dbReference type="ChEBI" id="CHEBI:58349"/>
    </ligand>
</feature>
<protein>
    <recommendedName>
        <fullName evidence="6">Glucose-6-phosphate 1-dehydrogenase</fullName>
        <shortName evidence="6">G6PD</shortName>
        <ecNumber evidence="6">1.1.1.49</ecNumber>
    </recommendedName>
</protein>
<evidence type="ECO:0000256" key="4">
    <source>
        <dbReference type="ARBA" id="ARBA00023002"/>
    </source>
</evidence>
<dbReference type="GO" id="GO:0050661">
    <property type="term" value="F:NADP binding"/>
    <property type="evidence" value="ECO:0007669"/>
    <property type="project" value="UniProtKB-UniRule"/>
</dbReference>
<evidence type="ECO:0000313" key="10">
    <source>
        <dbReference type="Proteomes" id="UP000230638"/>
    </source>
</evidence>
<dbReference type="Gene3D" id="3.40.50.720">
    <property type="entry name" value="NAD(P)-binding Rossmann-like Domain"/>
    <property type="match status" value="1"/>
</dbReference>
<feature type="binding site" evidence="6">
    <location>
        <position position="234"/>
    </location>
    <ligand>
        <name>substrate</name>
    </ligand>
</feature>
<keyword evidence="2 6" id="KW-0313">Glucose metabolism</keyword>
<comment type="caution">
    <text evidence="9">The sequence shown here is derived from an EMBL/GenBank/DDBJ whole genome shotgun (WGS) entry which is preliminary data.</text>
</comment>
<evidence type="ECO:0000256" key="2">
    <source>
        <dbReference type="ARBA" id="ARBA00022526"/>
    </source>
</evidence>
<dbReference type="InterPro" id="IPR022674">
    <property type="entry name" value="G6P_DH_NAD-bd"/>
</dbReference>
<dbReference type="Pfam" id="PF02781">
    <property type="entry name" value="G6PD_C"/>
    <property type="match status" value="1"/>
</dbReference>
<keyword evidence="3 6" id="KW-0521">NADP</keyword>
<feature type="binding site" evidence="6">
    <location>
        <position position="166"/>
    </location>
    <ligand>
        <name>NADP(+)</name>
        <dbReference type="ChEBI" id="CHEBI:58349"/>
    </ligand>
</feature>
<evidence type="ECO:0000256" key="1">
    <source>
        <dbReference type="ARBA" id="ARBA00004937"/>
    </source>
</evidence>
<comment type="similarity">
    <text evidence="6">Belongs to the glucose-6-phosphate dehydrogenase family.</text>
</comment>
<accession>A0A2H0CUZ0</accession>
<dbReference type="NCBIfam" id="TIGR00871">
    <property type="entry name" value="zwf"/>
    <property type="match status" value="1"/>
</dbReference>
<keyword evidence="4 6" id="KW-0560">Oxidoreductase</keyword>
<dbReference type="PRINTS" id="PR00079">
    <property type="entry name" value="G6PDHDRGNASE"/>
</dbReference>
<evidence type="ECO:0000259" key="7">
    <source>
        <dbReference type="Pfam" id="PF00479"/>
    </source>
</evidence>
<dbReference type="InterPro" id="IPR022675">
    <property type="entry name" value="G6P_DH_C"/>
</dbReference>
<proteinExistence type="inferred from homology"/>
<dbReference type="GO" id="GO:0009051">
    <property type="term" value="P:pentose-phosphate shunt, oxidative branch"/>
    <property type="evidence" value="ECO:0007669"/>
    <property type="project" value="TreeGrafter"/>
</dbReference>
<feature type="binding site" evidence="6">
    <location>
        <position position="354"/>
    </location>
    <ligand>
        <name>substrate</name>
    </ligand>
</feature>